<dbReference type="GO" id="GO:0005737">
    <property type="term" value="C:cytoplasm"/>
    <property type="evidence" value="ECO:0007669"/>
    <property type="project" value="UniProtKB-SubCell"/>
</dbReference>
<dbReference type="GO" id="GO:0009401">
    <property type="term" value="P:phosphoenolpyruvate-dependent sugar phosphotransferase system"/>
    <property type="evidence" value="ECO:0007669"/>
    <property type="project" value="UniProtKB-KW"/>
</dbReference>
<sequence>MQQFTYTIKDRDGVHARPAGAIIKAAHGYKSTIFIESNGKKIALKQGIFALMGLGIRYGAEVVVSCEGEDEAEAAQGMQKCFNEYL</sequence>
<protein>
    <submittedName>
        <fullName evidence="6">Phosphocarrier, HPr family</fullName>
    </submittedName>
</protein>
<evidence type="ECO:0000256" key="1">
    <source>
        <dbReference type="ARBA" id="ARBA00004496"/>
    </source>
</evidence>
<dbReference type="EMBL" id="AEVO01000118">
    <property type="protein sequence ID" value="EFY06456.1"/>
    <property type="molecule type" value="Genomic_DNA"/>
</dbReference>
<comment type="similarity">
    <text evidence="2">Belongs to the HPr family.</text>
</comment>
<reference evidence="6 7" key="1">
    <citation type="submission" date="2011-01" db="EMBL/GenBank/DDBJ databases">
        <authorList>
            <person name="Weinstock G."/>
            <person name="Sodergren E."/>
            <person name="Clifton S."/>
            <person name="Fulton L."/>
            <person name="Fulton B."/>
            <person name="Courtney L."/>
            <person name="Fronick C."/>
            <person name="Harrison M."/>
            <person name="Strong C."/>
            <person name="Farmer C."/>
            <person name="Delahaunty K."/>
            <person name="Markovic C."/>
            <person name="Hall O."/>
            <person name="Minx P."/>
            <person name="Tomlinson C."/>
            <person name="Mitreva M."/>
            <person name="Hou S."/>
            <person name="Chen J."/>
            <person name="Wollam A."/>
            <person name="Pepin K.H."/>
            <person name="Johnson M."/>
            <person name="Bhonagiri V."/>
            <person name="Zhang X."/>
            <person name="Suruliraj S."/>
            <person name="Warren W."/>
            <person name="Chinwalla A."/>
            <person name="Mardis E.R."/>
            <person name="Wilson R.K."/>
        </authorList>
    </citation>
    <scope>NUCLEOTIDE SEQUENCE [LARGE SCALE GENOMIC DNA]</scope>
    <source>
        <strain evidence="7">DSM 22608 / JCM 16073 / KCTC 15190 / YIT 12066</strain>
    </source>
</reference>
<organism evidence="6 7">
    <name type="scientific">Succinatimonas hippei (strain DSM 22608 / JCM 16073 / KCTC 15190 / YIT 12066)</name>
    <dbReference type="NCBI Taxonomy" id="762983"/>
    <lineage>
        <taxon>Bacteria</taxon>
        <taxon>Pseudomonadati</taxon>
        <taxon>Pseudomonadota</taxon>
        <taxon>Gammaproteobacteria</taxon>
        <taxon>Aeromonadales</taxon>
        <taxon>Succinivibrionaceae</taxon>
        <taxon>Succinatimonas</taxon>
    </lineage>
</organism>
<evidence type="ECO:0000256" key="3">
    <source>
        <dbReference type="ARBA" id="ARBA00022490"/>
    </source>
</evidence>
<dbReference type="eggNOG" id="COG1925">
    <property type="taxonomic scope" value="Bacteria"/>
</dbReference>
<dbReference type="PANTHER" id="PTHR33705">
    <property type="entry name" value="PHOSPHOCARRIER PROTEIN HPR"/>
    <property type="match status" value="1"/>
</dbReference>
<dbReference type="PRINTS" id="PR00107">
    <property type="entry name" value="PHOSPHOCPHPR"/>
</dbReference>
<dbReference type="STRING" id="762983.HMPREF9444_01779"/>
<evidence type="ECO:0000256" key="2">
    <source>
        <dbReference type="ARBA" id="ARBA00010736"/>
    </source>
</evidence>
<dbReference type="InterPro" id="IPR035895">
    <property type="entry name" value="HPr-like_sf"/>
</dbReference>
<dbReference type="PROSITE" id="PS51350">
    <property type="entry name" value="PTS_HPR_DOM"/>
    <property type="match status" value="1"/>
</dbReference>
<evidence type="ECO:0000256" key="4">
    <source>
        <dbReference type="ARBA" id="ARBA00022683"/>
    </source>
</evidence>
<keyword evidence="7" id="KW-1185">Reference proteome</keyword>
<dbReference type="Gene3D" id="3.30.1340.10">
    <property type="entry name" value="HPr-like"/>
    <property type="match status" value="1"/>
</dbReference>
<proteinExistence type="inferred from homology"/>
<name>E8LM06_SUCHY</name>
<evidence type="ECO:0000313" key="7">
    <source>
        <dbReference type="Proteomes" id="UP000018458"/>
    </source>
</evidence>
<dbReference type="InterPro" id="IPR050399">
    <property type="entry name" value="HPr"/>
</dbReference>
<comment type="subcellular location">
    <subcellularLocation>
        <location evidence="1">Cytoplasm</location>
    </subcellularLocation>
</comment>
<dbReference type="OrthoDB" id="9809047at2"/>
<dbReference type="SUPFAM" id="SSF55594">
    <property type="entry name" value="HPr-like"/>
    <property type="match status" value="1"/>
</dbReference>
<keyword evidence="3" id="KW-0963">Cytoplasm</keyword>
<evidence type="ECO:0000259" key="5">
    <source>
        <dbReference type="PROSITE" id="PS51350"/>
    </source>
</evidence>
<keyword evidence="4" id="KW-0598">Phosphotransferase system</keyword>
<dbReference type="Pfam" id="PF00381">
    <property type="entry name" value="PTS-HPr"/>
    <property type="match status" value="1"/>
</dbReference>
<dbReference type="RefSeq" id="WP_009143944.1">
    <property type="nucleotide sequence ID" value="NZ_GL831047.1"/>
</dbReference>
<dbReference type="PANTHER" id="PTHR33705:SF2">
    <property type="entry name" value="PHOSPHOCARRIER PROTEIN NPR"/>
    <property type="match status" value="1"/>
</dbReference>
<gene>
    <name evidence="6" type="ORF">HMPREF9444_01779</name>
</gene>
<dbReference type="InterPro" id="IPR000032">
    <property type="entry name" value="HPr-like"/>
</dbReference>
<dbReference type="Proteomes" id="UP000018458">
    <property type="component" value="Unassembled WGS sequence"/>
</dbReference>
<dbReference type="NCBIfam" id="TIGR01003">
    <property type="entry name" value="PTS_HPr_family"/>
    <property type="match status" value="1"/>
</dbReference>
<accession>E8LM06</accession>
<comment type="caution">
    <text evidence="6">The sequence shown here is derived from an EMBL/GenBank/DDBJ whole genome shotgun (WGS) entry which is preliminary data.</text>
</comment>
<dbReference type="HOGENOM" id="CLU_136230_2_2_6"/>
<feature type="domain" description="HPr" evidence="5">
    <location>
        <begin position="1"/>
        <end position="86"/>
    </location>
</feature>
<dbReference type="CDD" id="cd00367">
    <property type="entry name" value="PTS-HPr_like"/>
    <property type="match status" value="1"/>
</dbReference>
<dbReference type="AlphaFoldDB" id="E8LM06"/>
<evidence type="ECO:0000313" key="6">
    <source>
        <dbReference type="EMBL" id="EFY06456.1"/>
    </source>
</evidence>